<feature type="compositionally biased region" description="Low complexity" evidence="1">
    <location>
        <begin position="88"/>
        <end position="98"/>
    </location>
</feature>
<dbReference type="Proteomes" id="UP000283090">
    <property type="component" value="Unassembled WGS sequence"/>
</dbReference>
<evidence type="ECO:0000313" key="2">
    <source>
        <dbReference type="EMBL" id="RVD86716.1"/>
    </source>
</evidence>
<dbReference type="VEuPathDB" id="FungiDB:DFL_004978"/>
<gene>
    <name evidence="2" type="ORF">DFL_004978</name>
</gene>
<reference evidence="2 3" key="1">
    <citation type="submission" date="2019-01" db="EMBL/GenBank/DDBJ databases">
        <title>Intercellular communication is required for trap formation in the nematode-trapping fungus Duddingtonia flagrans.</title>
        <authorList>
            <person name="Youssar L."/>
            <person name="Wernet V."/>
            <person name="Hensel N."/>
            <person name="Hildebrandt H.-G."/>
            <person name="Fischer R."/>
        </authorList>
    </citation>
    <scope>NUCLEOTIDE SEQUENCE [LARGE SCALE GENOMIC DNA]</scope>
    <source>
        <strain evidence="2 3">CBS H-5679</strain>
    </source>
</reference>
<accession>A0A437A6H7</accession>
<protein>
    <submittedName>
        <fullName evidence="2">Uncharacterized protein</fullName>
    </submittedName>
</protein>
<organism evidence="2 3">
    <name type="scientific">Arthrobotrys flagrans</name>
    <name type="common">Nematode-trapping fungus</name>
    <name type="synonym">Trichothecium flagrans</name>
    <dbReference type="NCBI Taxonomy" id="97331"/>
    <lineage>
        <taxon>Eukaryota</taxon>
        <taxon>Fungi</taxon>
        <taxon>Dikarya</taxon>
        <taxon>Ascomycota</taxon>
        <taxon>Pezizomycotina</taxon>
        <taxon>Orbiliomycetes</taxon>
        <taxon>Orbiliales</taxon>
        <taxon>Orbiliaceae</taxon>
        <taxon>Arthrobotrys</taxon>
    </lineage>
</organism>
<feature type="region of interest" description="Disordered" evidence="1">
    <location>
        <begin position="203"/>
        <end position="329"/>
    </location>
</feature>
<name>A0A437A6H7_ARTFL</name>
<sequence>MASRAVLHHAALKITPPPRTLRESREIYRTLRKFGEIDLYRSLRHETSTLEAKDDAIVLFRDEAALGEAFEASPINVSMPTAQPSPIPSSSLSTVSTPADPPFSDKFTIEISKREHNHETRIIDQLFAAPYSVTQETPPGASIGSNSKSDISRAPDANEYRTNLTRATGGGWKSWRLEMKQAGIPTWSSIKPTSDVVVAAPLESSTSRSRINSVGWSRPSDTYDIGTQDAAQPVLPKSISSTISNPTPLPLDPTLQPFRRQRQSQTGGAHGSQSTMRSSTGWWRGATQAEGRSSHLPSQQDQSGASSISESSNQSSPGPISSKTPAQNESESIVAIHPLNFGSTSSAISEGLTGSADNTFETGLRPDSSDVNALSIKETKQPAKANLENVSEPMPGHETPRIHGAQTLEQNNAGPIFVRDVTSHVEQGLEEQSLEKAEASIDIRTNEKTSSKEAPPEQTNQSKPQHAEAITTERVTAPAKKKWWSLPWQK</sequence>
<feature type="compositionally biased region" description="Low complexity" evidence="1">
    <location>
        <begin position="302"/>
        <end position="322"/>
    </location>
</feature>
<dbReference type="GeneID" id="93587289"/>
<feature type="region of interest" description="Disordered" evidence="1">
    <location>
        <begin position="135"/>
        <end position="154"/>
    </location>
</feature>
<feature type="region of interest" description="Disordered" evidence="1">
    <location>
        <begin position="77"/>
        <end position="99"/>
    </location>
</feature>
<feature type="compositionally biased region" description="Polar residues" evidence="1">
    <location>
        <begin position="203"/>
        <end position="215"/>
    </location>
</feature>
<feature type="region of interest" description="Disordered" evidence="1">
    <location>
        <begin position="429"/>
        <end position="490"/>
    </location>
</feature>
<evidence type="ECO:0000256" key="1">
    <source>
        <dbReference type="SAM" id="MobiDB-lite"/>
    </source>
</evidence>
<dbReference type="EMBL" id="SAEB01000006">
    <property type="protein sequence ID" value="RVD86716.1"/>
    <property type="molecule type" value="Genomic_DNA"/>
</dbReference>
<keyword evidence="3" id="KW-1185">Reference proteome</keyword>
<feature type="compositionally biased region" description="Polar residues" evidence="1">
    <location>
        <begin position="263"/>
        <end position="281"/>
    </location>
</feature>
<dbReference type="OrthoDB" id="5367448at2759"/>
<feature type="compositionally biased region" description="Basic and acidic residues" evidence="1">
    <location>
        <begin position="433"/>
        <end position="455"/>
    </location>
</feature>
<dbReference type="AlphaFoldDB" id="A0A437A6H7"/>
<proteinExistence type="predicted"/>
<evidence type="ECO:0000313" key="3">
    <source>
        <dbReference type="Proteomes" id="UP000283090"/>
    </source>
</evidence>
<dbReference type="RefSeq" id="XP_067492260.1">
    <property type="nucleotide sequence ID" value="XM_067634163.1"/>
</dbReference>
<feature type="compositionally biased region" description="Polar residues" evidence="1">
    <location>
        <begin position="135"/>
        <end position="149"/>
    </location>
</feature>
<comment type="caution">
    <text evidence="2">The sequence shown here is derived from an EMBL/GenBank/DDBJ whole genome shotgun (WGS) entry which is preliminary data.</text>
</comment>